<feature type="domain" description="PA14" evidence="1">
    <location>
        <begin position="1"/>
        <end position="201"/>
    </location>
</feature>
<dbReference type="Gene3D" id="2.60.40.10">
    <property type="entry name" value="Immunoglobulins"/>
    <property type="match status" value="1"/>
</dbReference>
<dbReference type="AlphaFoldDB" id="X0Z8Y5"/>
<protein>
    <recommendedName>
        <fullName evidence="1">PA14 domain-containing protein</fullName>
    </recommendedName>
</protein>
<feature type="non-terminal residue" evidence="2">
    <location>
        <position position="1"/>
    </location>
</feature>
<proteinExistence type="predicted"/>
<reference evidence="2" key="1">
    <citation type="journal article" date="2014" name="Front. Microbiol.">
        <title>High frequency of phylogenetically diverse reductive dehalogenase-homologous genes in deep subseafloor sedimentary metagenomes.</title>
        <authorList>
            <person name="Kawai M."/>
            <person name="Futagami T."/>
            <person name="Toyoda A."/>
            <person name="Takaki Y."/>
            <person name="Nishi S."/>
            <person name="Hori S."/>
            <person name="Arai W."/>
            <person name="Tsubouchi T."/>
            <person name="Morono Y."/>
            <person name="Uchiyama I."/>
            <person name="Ito T."/>
            <person name="Fujiyama A."/>
            <person name="Inagaki F."/>
            <person name="Takami H."/>
        </authorList>
    </citation>
    <scope>NUCLEOTIDE SEQUENCE</scope>
    <source>
        <strain evidence="2">Expedition CK06-06</strain>
    </source>
</reference>
<name>X0Z8Y5_9ZZZZ</name>
<dbReference type="EMBL" id="BART01009275">
    <property type="protein sequence ID" value="GAG65815.1"/>
    <property type="molecule type" value="Genomic_DNA"/>
</dbReference>
<gene>
    <name evidence="2" type="ORF">S01H4_20608</name>
</gene>
<dbReference type="SMART" id="SM00060">
    <property type="entry name" value="FN3"/>
    <property type="match status" value="2"/>
</dbReference>
<feature type="non-terminal residue" evidence="2">
    <location>
        <position position="375"/>
    </location>
</feature>
<dbReference type="SUPFAM" id="SSF49265">
    <property type="entry name" value="Fibronectin type III"/>
    <property type="match status" value="1"/>
</dbReference>
<comment type="caution">
    <text evidence="2">The sequence shown here is derived from an EMBL/GenBank/DDBJ whole genome shotgun (WGS) entry which is preliminary data.</text>
</comment>
<dbReference type="PROSITE" id="PS51820">
    <property type="entry name" value="PA14"/>
    <property type="match status" value="1"/>
</dbReference>
<dbReference type="InterPro" id="IPR003961">
    <property type="entry name" value="FN3_dom"/>
</dbReference>
<dbReference type="InterPro" id="IPR036116">
    <property type="entry name" value="FN3_sf"/>
</dbReference>
<dbReference type="InterPro" id="IPR037524">
    <property type="entry name" value="PA14/GLEYA"/>
</dbReference>
<evidence type="ECO:0000313" key="2">
    <source>
        <dbReference type="EMBL" id="GAG65815.1"/>
    </source>
</evidence>
<accession>X0Z8Y5</accession>
<dbReference type="InterPro" id="IPR013783">
    <property type="entry name" value="Ig-like_fold"/>
</dbReference>
<sequence>GGDNGFNLTWDNNTGCNQTVVMRSTTTYPSSPWDATATEVYNGTDEYFVDDPLTDVTLYYYRIWAYANWTWDAVYYFHFSDENASASRIYVKSVVAPLNSTTVTTTSATLRLYFDGAGTEYQVGFWVSCLSPTGPPSSTNYTVGTYTANGTYTKDVIGLDEGQYYYIKAWGKSATEFIISATTTYIIMIPNPPTSLQATSVGGDSIQLNWAEFSLPGCGGGTTGNTTTVIRYDTPPLSYPSGATGANLTATGTWLYNGSLNNYLHSGLDADTTYYYSMWTYVNDSGSPTLHAWSSSWSTVSEGTEGGNYTITLRYENVSYGTIPITRGVYHTFSVHYADKTEYNFWDGSGALITAGTYANESDFTSNNPASGNFS</sequence>
<organism evidence="2">
    <name type="scientific">marine sediment metagenome</name>
    <dbReference type="NCBI Taxonomy" id="412755"/>
    <lineage>
        <taxon>unclassified sequences</taxon>
        <taxon>metagenomes</taxon>
        <taxon>ecological metagenomes</taxon>
    </lineage>
</organism>
<evidence type="ECO:0000259" key="1">
    <source>
        <dbReference type="PROSITE" id="PS51820"/>
    </source>
</evidence>